<evidence type="ECO:0000256" key="2">
    <source>
        <dbReference type="SAM" id="Phobius"/>
    </source>
</evidence>
<sequence length="472" mass="53254">MENRRLYNSNHSIHPSGDLSSTHNNYNTIIGDDSDDGESKLHTTSFTTSTEMFVFKIFRAARMGWDSVESSPAATPNMYVPSEASEEDNIAMKEQQRQRNCSARRIFPGALFLIGAVTVMASCFHLSLSSVFSALPSAELFMTAPSWSNMEGLTRKETIAQREADVQQKLLLDGNMIEIDDDDNNDGSDDEENKHEEFETFPLLTSHKKHYKKKKKKKLRQKKETIKIKAPPGCEGTVIIIRHCEKGVIREHCEYLGYERAAYLATQFGDSEEDRWPSPSYIFSLNPGGRHHKKKSNVREIETIQPIADKFNLTANISYKQNQGKLLAHEVMTLIKSGELCGKTALISWKHSAIPHLTTKLGCGPKEGCPSDYPSSTFDLTVQIKYVYGKLLHSDNKQGKMDQHYRWSIYGSTVNEGFDPLKYSKMAGDYVRGGTDMGGRWMSDVDFIEMKKGNTMVTKKKPSWVSRIEGGT</sequence>
<protein>
    <submittedName>
        <fullName evidence="3">Uncharacterized protein</fullName>
    </submittedName>
</protein>
<dbReference type="AlphaFoldDB" id="A0A7S2HMT5"/>
<organism evidence="3">
    <name type="scientific">Helicotheca tamesis</name>
    <dbReference type="NCBI Taxonomy" id="374047"/>
    <lineage>
        <taxon>Eukaryota</taxon>
        <taxon>Sar</taxon>
        <taxon>Stramenopiles</taxon>
        <taxon>Ochrophyta</taxon>
        <taxon>Bacillariophyta</taxon>
        <taxon>Mediophyceae</taxon>
        <taxon>Lithodesmiophycidae</taxon>
        <taxon>Lithodesmiales</taxon>
        <taxon>Lithodesmiaceae</taxon>
        <taxon>Helicotheca</taxon>
    </lineage>
</organism>
<reference evidence="3" key="1">
    <citation type="submission" date="2021-01" db="EMBL/GenBank/DDBJ databases">
        <authorList>
            <person name="Corre E."/>
            <person name="Pelletier E."/>
            <person name="Niang G."/>
            <person name="Scheremetjew M."/>
            <person name="Finn R."/>
            <person name="Kale V."/>
            <person name="Holt S."/>
            <person name="Cochrane G."/>
            <person name="Meng A."/>
            <person name="Brown T."/>
            <person name="Cohen L."/>
        </authorList>
    </citation>
    <scope>NUCLEOTIDE SEQUENCE</scope>
    <source>
        <strain evidence="3">CCMP826</strain>
    </source>
</reference>
<proteinExistence type="predicted"/>
<keyword evidence="2" id="KW-1133">Transmembrane helix</keyword>
<evidence type="ECO:0000256" key="1">
    <source>
        <dbReference type="SAM" id="MobiDB-lite"/>
    </source>
</evidence>
<name>A0A7S2HMT5_9STRA</name>
<evidence type="ECO:0000313" key="3">
    <source>
        <dbReference type="EMBL" id="CAD9495001.1"/>
    </source>
</evidence>
<feature type="region of interest" description="Disordered" evidence="1">
    <location>
        <begin position="1"/>
        <end position="23"/>
    </location>
</feature>
<keyword evidence="2" id="KW-0812">Transmembrane</keyword>
<accession>A0A7S2HMT5</accession>
<keyword evidence="2" id="KW-0472">Membrane</keyword>
<feature type="transmembrane region" description="Helical" evidence="2">
    <location>
        <begin position="106"/>
        <end position="128"/>
    </location>
</feature>
<dbReference type="EMBL" id="HBGV01010464">
    <property type="protein sequence ID" value="CAD9495001.1"/>
    <property type="molecule type" value="Transcribed_RNA"/>
</dbReference>
<gene>
    <name evidence="3" type="ORF">HTAM1171_LOCUS6453</name>
</gene>